<protein>
    <submittedName>
        <fullName evidence="1">Uncharacterized protein</fullName>
    </submittedName>
</protein>
<dbReference type="RefSeq" id="WP_274689030.1">
    <property type="nucleotide sequence ID" value="NZ_JAPMOU010000013.1"/>
</dbReference>
<dbReference type="Proteomes" id="UP001528823">
    <property type="component" value="Unassembled WGS sequence"/>
</dbReference>
<sequence length="282" mass="32701">MDVTKRLLCWIKYWLLVMPALLITSFSVAHPINFTDLDWGRLIEKDNMVFVPIKDIQRGPIWYTKYNKVVSKPTKVFDFKKVVVSLYPKAHEENKYYSFVRDHDIKDAKVNLIPPGQQGCQIDSEVVAHFSHLPESYQPKLLPGNYPYLCEVMVFYLPENQSAVFRLLASNPVLKVNMNIPVSFESLPPLPTQEIIENLSFEAILSYSRPNKGFCTKDKNQLFYYSAKLAQTHSSLFVSSDPYLGWKTLIDLFVERNDQSFCINSDTMLGTNYLKRTIQIRH</sequence>
<evidence type="ECO:0000313" key="2">
    <source>
        <dbReference type="Proteomes" id="UP001528823"/>
    </source>
</evidence>
<accession>A0ABT5U9J5</accession>
<proteinExistence type="predicted"/>
<reference evidence="1 2" key="1">
    <citation type="submission" date="2022-11" db="EMBL/GenBank/DDBJ databases">
        <title>Spartinivicinus poritis sp. nov., isolated from scleractinian coral Porites lutea.</title>
        <authorList>
            <person name="Zhang G."/>
            <person name="Cai L."/>
            <person name="Wei Q."/>
        </authorList>
    </citation>
    <scope>NUCLEOTIDE SEQUENCE [LARGE SCALE GENOMIC DNA]</scope>
    <source>
        <strain evidence="1 2">A2-2</strain>
    </source>
</reference>
<evidence type="ECO:0000313" key="1">
    <source>
        <dbReference type="EMBL" id="MDE1462676.1"/>
    </source>
</evidence>
<gene>
    <name evidence="1" type="ORF">ORQ98_11910</name>
</gene>
<dbReference type="EMBL" id="JAPMOU010000013">
    <property type="protein sequence ID" value="MDE1462676.1"/>
    <property type="molecule type" value="Genomic_DNA"/>
</dbReference>
<comment type="caution">
    <text evidence="1">The sequence shown here is derived from an EMBL/GenBank/DDBJ whole genome shotgun (WGS) entry which is preliminary data.</text>
</comment>
<name>A0ABT5U9J5_9GAMM</name>
<organism evidence="1 2">
    <name type="scientific">Spartinivicinus poritis</name>
    <dbReference type="NCBI Taxonomy" id="2994640"/>
    <lineage>
        <taxon>Bacteria</taxon>
        <taxon>Pseudomonadati</taxon>
        <taxon>Pseudomonadota</taxon>
        <taxon>Gammaproteobacteria</taxon>
        <taxon>Oceanospirillales</taxon>
        <taxon>Zooshikellaceae</taxon>
        <taxon>Spartinivicinus</taxon>
    </lineage>
</organism>
<keyword evidence="2" id="KW-1185">Reference proteome</keyword>